<comment type="caution">
    <text evidence="1">The sequence shown here is derived from an EMBL/GenBank/DDBJ whole genome shotgun (WGS) entry which is preliminary data.</text>
</comment>
<evidence type="ECO:0000313" key="2">
    <source>
        <dbReference type="Proteomes" id="UP000050525"/>
    </source>
</evidence>
<name>A0A151N8S7_ALLMI</name>
<accession>A0A151N8S7</accession>
<evidence type="ECO:0000313" key="1">
    <source>
        <dbReference type="EMBL" id="KYO33186.1"/>
    </source>
</evidence>
<protein>
    <submittedName>
        <fullName evidence="1">Uncharacterized protein</fullName>
    </submittedName>
</protein>
<organism evidence="1 2">
    <name type="scientific">Alligator mississippiensis</name>
    <name type="common">American alligator</name>
    <dbReference type="NCBI Taxonomy" id="8496"/>
    <lineage>
        <taxon>Eukaryota</taxon>
        <taxon>Metazoa</taxon>
        <taxon>Chordata</taxon>
        <taxon>Craniata</taxon>
        <taxon>Vertebrata</taxon>
        <taxon>Euteleostomi</taxon>
        <taxon>Archelosauria</taxon>
        <taxon>Archosauria</taxon>
        <taxon>Crocodylia</taxon>
        <taxon>Alligatoridae</taxon>
        <taxon>Alligatorinae</taxon>
        <taxon>Alligator</taxon>
    </lineage>
</organism>
<proteinExistence type="predicted"/>
<reference evidence="1 2" key="1">
    <citation type="journal article" date="2012" name="Genome Biol.">
        <title>Sequencing three crocodilian genomes to illuminate the evolution of archosaurs and amniotes.</title>
        <authorList>
            <person name="St John J.A."/>
            <person name="Braun E.L."/>
            <person name="Isberg S.R."/>
            <person name="Miles L.G."/>
            <person name="Chong A.Y."/>
            <person name="Gongora J."/>
            <person name="Dalzell P."/>
            <person name="Moran C."/>
            <person name="Bed'hom B."/>
            <person name="Abzhanov A."/>
            <person name="Burgess S.C."/>
            <person name="Cooksey A.M."/>
            <person name="Castoe T.A."/>
            <person name="Crawford N.G."/>
            <person name="Densmore L.D."/>
            <person name="Drew J.C."/>
            <person name="Edwards S.V."/>
            <person name="Faircloth B.C."/>
            <person name="Fujita M.K."/>
            <person name="Greenwold M.J."/>
            <person name="Hoffmann F.G."/>
            <person name="Howard J.M."/>
            <person name="Iguchi T."/>
            <person name="Janes D.E."/>
            <person name="Khan S.Y."/>
            <person name="Kohno S."/>
            <person name="de Koning A.J."/>
            <person name="Lance S.L."/>
            <person name="McCarthy F.M."/>
            <person name="McCormack J.E."/>
            <person name="Merchant M.E."/>
            <person name="Peterson D.G."/>
            <person name="Pollock D.D."/>
            <person name="Pourmand N."/>
            <person name="Raney B.J."/>
            <person name="Roessler K.A."/>
            <person name="Sanford J.R."/>
            <person name="Sawyer R.H."/>
            <person name="Schmidt C.J."/>
            <person name="Triplett E.W."/>
            <person name="Tuberville T.D."/>
            <person name="Venegas-Anaya M."/>
            <person name="Howard J.T."/>
            <person name="Jarvis E.D."/>
            <person name="Guillette L.J.Jr."/>
            <person name="Glenn T.C."/>
            <person name="Green R.E."/>
            <person name="Ray D.A."/>
        </authorList>
    </citation>
    <scope>NUCLEOTIDE SEQUENCE [LARGE SCALE GENOMIC DNA]</scope>
    <source>
        <strain evidence="1">KSC_2009_1</strain>
    </source>
</reference>
<dbReference type="EMBL" id="AKHW03003787">
    <property type="protein sequence ID" value="KYO33186.1"/>
    <property type="molecule type" value="Genomic_DNA"/>
</dbReference>
<gene>
    <name evidence="1" type="ORF">Y1Q_0014969</name>
</gene>
<dbReference type="Proteomes" id="UP000050525">
    <property type="component" value="Unassembled WGS sequence"/>
</dbReference>
<keyword evidence="2" id="KW-1185">Reference proteome</keyword>
<dbReference type="AlphaFoldDB" id="A0A151N8S7"/>
<sequence length="100" mass="11486">MHRQWLHQNDPYLRAGIQVTPFPPSRSHGYMYTGGMYQLFRDTEVCLVLSPENDSIISEHHSPGGILLNVPVYVFRTSSKKNRLNTDENCTKDPRVKVAK</sequence>